<comment type="cofactor">
    <cofactor evidence="3">
        <name>Zn(2+)</name>
        <dbReference type="ChEBI" id="CHEBI:29105"/>
    </cofactor>
</comment>
<evidence type="ECO:0000256" key="6">
    <source>
        <dbReference type="ARBA" id="ARBA00022670"/>
    </source>
</evidence>
<reference evidence="10 11" key="1">
    <citation type="submission" date="2017-06" db="EMBL/GenBank/DDBJ databases">
        <authorList>
            <consortium name="Pathogen Informatics"/>
        </authorList>
    </citation>
    <scope>NUCLEOTIDE SEQUENCE [LARGE SCALE GENOMIC DNA]</scope>
    <source>
        <strain evidence="10 11">NCTC13788</strain>
    </source>
</reference>
<proteinExistence type="inferred from homology"/>
<dbReference type="eggNOG" id="COG2309">
    <property type="taxonomic scope" value="Bacteria"/>
</dbReference>
<organism evidence="10 11">
    <name type="scientific">Streptococcus merionis</name>
    <dbReference type="NCBI Taxonomy" id="400065"/>
    <lineage>
        <taxon>Bacteria</taxon>
        <taxon>Bacillati</taxon>
        <taxon>Bacillota</taxon>
        <taxon>Bacilli</taxon>
        <taxon>Lactobacillales</taxon>
        <taxon>Streptococcaceae</taxon>
        <taxon>Streptococcus</taxon>
    </lineage>
</organism>
<dbReference type="Gene3D" id="3.40.1830.10">
    <property type="entry name" value="Thermophilic metalloprotease (M29)"/>
    <property type="match status" value="1"/>
</dbReference>
<keyword evidence="11" id="KW-1185">Reference proteome</keyword>
<evidence type="ECO:0000256" key="1">
    <source>
        <dbReference type="ARBA" id="ARBA00001941"/>
    </source>
</evidence>
<keyword evidence="9" id="KW-0482">Metalloprotease</keyword>
<gene>
    <name evidence="10" type="ORF">SAMEA4412692_01016</name>
</gene>
<dbReference type="PRINTS" id="PR00919">
    <property type="entry name" value="THERMOPTASE"/>
</dbReference>
<accession>A0A239SSU9</accession>
<dbReference type="Pfam" id="PF02073">
    <property type="entry name" value="Peptidase_M29"/>
    <property type="match status" value="1"/>
</dbReference>
<dbReference type="GO" id="GO:0004177">
    <property type="term" value="F:aminopeptidase activity"/>
    <property type="evidence" value="ECO:0007669"/>
    <property type="project" value="UniProtKB-KW"/>
</dbReference>
<evidence type="ECO:0000256" key="4">
    <source>
        <dbReference type="ARBA" id="ARBA00008236"/>
    </source>
</evidence>
<evidence type="ECO:0000313" key="10">
    <source>
        <dbReference type="EMBL" id="SNU88349.1"/>
    </source>
</evidence>
<protein>
    <submittedName>
        <fullName evidence="10">Aminopeptidase</fullName>
        <ecNumber evidence="10">3.4.11.-</ecNumber>
    </submittedName>
</protein>
<comment type="cofactor">
    <cofactor evidence="2">
        <name>Mg(2+)</name>
        <dbReference type="ChEBI" id="CHEBI:18420"/>
    </cofactor>
</comment>
<keyword evidence="5 10" id="KW-0031">Aminopeptidase</keyword>
<dbReference type="InterPro" id="IPR035097">
    <property type="entry name" value="M29_N-terminal"/>
</dbReference>
<dbReference type="EC" id="3.4.11.-" evidence="10"/>
<evidence type="ECO:0000256" key="3">
    <source>
        <dbReference type="ARBA" id="ARBA00001947"/>
    </source>
</evidence>
<evidence type="ECO:0000256" key="7">
    <source>
        <dbReference type="ARBA" id="ARBA00022723"/>
    </source>
</evidence>
<dbReference type="STRING" id="1123308.GCA_000380085_00356"/>
<dbReference type="InterPro" id="IPR052170">
    <property type="entry name" value="M29_Exopeptidase"/>
</dbReference>
<dbReference type="KEGG" id="smen:SAMEA4412692_1016"/>
<evidence type="ECO:0000256" key="5">
    <source>
        <dbReference type="ARBA" id="ARBA00022438"/>
    </source>
</evidence>
<evidence type="ECO:0000256" key="2">
    <source>
        <dbReference type="ARBA" id="ARBA00001946"/>
    </source>
</evidence>
<comment type="similarity">
    <text evidence="4">Belongs to the peptidase M29 family.</text>
</comment>
<dbReference type="SUPFAM" id="SSF144052">
    <property type="entry name" value="Thermophilic metalloprotease-like"/>
    <property type="match status" value="1"/>
</dbReference>
<evidence type="ECO:0000256" key="9">
    <source>
        <dbReference type="ARBA" id="ARBA00023049"/>
    </source>
</evidence>
<dbReference type="GO" id="GO:0008237">
    <property type="term" value="F:metallopeptidase activity"/>
    <property type="evidence" value="ECO:0007669"/>
    <property type="project" value="UniProtKB-KW"/>
</dbReference>
<sequence>MKDVSIEKGFAEKEIIMSTIDDRLRKYAQAITQVGANIQPGQRVWINCSTDSLPLTRLVVEEAYKLGASDVHVKLTDDAITRLHAEYKTTEYYSELPQHVIDEINFYLDDNVVLIRINSSAPDLLAGIDSEKLAAAAKVTGEKMTYYRSRVMSDKNSWTIAAYPSPAWAKLVFPDEPDEETAVAKLLDAMLEATRINVEDPVKEWQEHRTRLSEKATYLNDKHYKTLHYTAEGTDLTIELPKTHLWIAAGGYNEKGTAFVPNMPTEEVFTAAEKTGVNGYVSNKKPLSYQGNIIDGFKLHFKDGAVVDFECEQGYDVLKNLLEMDEGSRFLGEVALVPHDSPISNSGLLFFNTLYDENAANHVALGAAYPTNIEGGGDMTPEEVAAAGINQSAAHVDFMIGCADMDIDGILEDGTREPVFRNGNWAF</sequence>
<comment type="cofactor">
    <cofactor evidence="1">
        <name>Co(2+)</name>
        <dbReference type="ChEBI" id="CHEBI:48828"/>
    </cofactor>
</comment>
<keyword evidence="8 10" id="KW-0378">Hydrolase</keyword>
<dbReference type="PANTHER" id="PTHR34448">
    <property type="entry name" value="AMINOPEPTIDASE"/>
    <property type="match status" value="1"/>
</dbReference>
<dbReference type="GO" id="GO:0006508">
    <property type="term" value="P:proteolysis"/>
    <property type="evidence" value="ECO:0007669"/>
    <property type="project" value="UniProtKB-KW"/>
</dbReference>
<evidence type="ECO:0000256" key="8">
    <source>
        <dbReference type="ARBA" id="ARBA00022801"/>
    </source>
</evidence>
<dbReference type="PANTHER" id="PTHR34448:SF3">
    <property type="entry name" value="AMINOPEPTIDASE AMPS"/>
    <property type="match status" value="1"/>
</dbReference>
<evidence type="ECO:0000313" key="11">
    <source>
        <dbReference type="Proteomes" id="UP000215185"/>
    </source>
</evidence>
<dbReference type="Proteomes" id="UP000215185">
    <property type="component" value="Chromosome 1"/>
</dbReference>
<dbReference type="EMBL" id="LT906439">
    <property type="protein sequence ID" value="SNU88349.1"/>
    <property type="molecule type" value="Genomic_DNA"/>
</dbReference>
<keyword evidence="7" id="KW-0479">Metal-binding</keyword>
<keyword evidence="6" id="KW-0645">Protease</keyword>
<dbReference type="GO" id="GO:0046872">
    <property type="term" value="F:metal ion binding"/>
    <property type="evidence" value="ECO:0007669"/>
    <property type="project" value="UniProtKB-KW"/>
</dbReference>
<dbReference type="AlphaFoldDB" id="A0A239SSU9"/>
<name>A0A239SSU9_9STRE</name>
<dbReference type="InterPro" id="IPR000787">
    <property type="entry name" value="Peptidase_M29"/>
</dbReference>